<accession>A0A6C0GJ72</accession>
<keyword evidence="4" id="KW-0560">Oxidoreductase</keyword>
<organism evidence="9 10">
    <name type="scientific">Rhodocytophaga rosea</name>
    <dbReference type="NCBI Taxonomy" id="2704465"/>
    <lineage>
        <taxon>Bacteria</taxon>
        <taxon>Pseudomonadati</taxon>
        <taxon>Bacteroidota</taxon>
        <taxon>Cytophagia</taxon>
        <taxon>Cytophagales</taxon>
        <taxon>Rhodocytophagaceae</taxon>
        <taxon>Rhodocytophaga</taxon>
    </lineage>
</organism>
<feature type="domain" description="Nitrite/Sulfite reductase ferredoxin-like" evidence="8">
    <location>
        <begin position="47"/>
        <end position="113"/>
    </location>
</feature>
<feature type="domain" description="Nitrite/sulphite reductase 4Fe-4S" evidence="7">
    <location>
        <begin position="122"/>
        <end position="276"/>
    </location>
</feature>
<dbReference type="SUPFAM" id="SSF55124">
    <property type="entry name" value="Nitrite/Sulfite reductase N-terminal domain-like"/>
    <property type="match status" value="2"/>
</dbReference>
<evidence type="ECO:0000256" key="3">
    <source>
        <dbReference type="ARBA" id="ARBA00022723"/>
    </source>
</evidence>
<dbReference type="InterPro" id="IPR051329">
    <property type="entry name" value="NIR_SIR_4Fe-4S"/>
</dbReference>
<sequence>MQSFRTELENPVVAKDIVALEKQIRLFQEGVIHPDKFRSLRLVRGIYGQRQPGVQMIRIKVPFGRITVKQLLRIADISDEYATRNLHLTTRQDIQIHFVSLNRTPELWAKLSEDNITTREACGNTVRNITASHKAGIDPQEPFDVSPYAYELFRYLLRNPICQDMGRKFKIAFSSSQADDSFSYIHDLGFIPQVKTIDGKEVRGFKVVIAGGLGAQPYLALPVHEFLEEQYVIPFTEGVLRIFDRYGERNRRHKARLKFLLEEIGLESFVELVEQERKALKSKEYWIDRNSLPEAELPENKEIPAVEITDTARYESWLKTNVFEQKQKGFYAVQIKVLLGDLASDTARKLAPIVKAYAADDIRVTINQGLMLKFIRLEALPAVYAALNEIGLGDPGFDSTLDVTACPGTDTCNLGISSSTGIAHELEKMIAAEYPDLIYNTDIKIKISGCMNGCGQHSIANIGFHGSSIKKGPNVLPALQVMLGGGTEGNGVGIVADKVIKVPSKRGLDVLRYLLNDYQEKAQEGEYFNNYYQRKGKDYFYQLLKPLANTERLVESDFIDWGEDKKYETAIGVGECASVIIDLIATLLYEAEEKLIWASEALAEKAYADSIYHTYTGLISTAKSFLLSQDISCNTQHGIINDFDKHVVQTGLINLPTDFKTLVHQINSNEPSEAFASAYLQDAIAFHQLVSTTRQELQENAKISIS</sequence>
<dbReference type="InterPro" id="IPR045854">
    <property type="entry name" value="NO2/SO3_Rdtase_4Fe4S_sf"/>
</dbReference>
<keyword evidence="6" id="KW-0411">Iron-sulfur</keyword>
<reference evidence="9 10" key="1">
    <citation type="submission" date="2020-01" db="EMBL/GenBank/DDBJ databases">
        <authorList>
            <person name="Kim M.K."/>
        </authorList>
    </citation>
    <scope>NUCLEOTIDE SEQUENCE [LARGE SCALE GENOMIC DNA]</scope>
    <source>
        <strain evidence="9 10">172606-1</strain>
    </source>
</reference>
<proteinExistence type="predicted"/>
<evidence type="ECO:0000313" key="10">
    <source>
        <dbReference type="Proteomes" id="UP000480178"/>
    </source>
</evidence>
<dbReference type="GO" id="GO:0046872">
    <property type="term" value="F:metal ion binding"/>
    <property type="evidence" value="ECO:0007669"/>
    <property type="project" value="UniProtKB-KW"/>
</dbReference>
<dbReference type="Proteomes" id="UP000480178">
    <property type="component" value="Chromosome"/>
</dbReference>
<dbReference type="PANTHER" id="PTHR32439:SF9">
    <property type="entry name" value="BLR3264 PROTEIN"/>
    <property type="match status" value="1"/>
</dbReference>
<protein>
    <submittedName>
        <fullName evidence="9">HEPN domain-containing protein</fullName>
    </submittedName>
</protein>
<keyword evidence="5" id="KW-0408">Iron</keyword>
<dbReference type="GO" id="GO:0051539">
    <property type="term" value="F:4 iron, 4 sulfur cluster binding"/>
    <property type="evidence" value="ECO:0007669"/>
    <property type="project" value="UniProtKB-KW"/>
</dbReference>
<dbReference type="Pfam" id="PF03460">
    <property type="entry name" value="NIR_SIR_ferr"/>
    <property type="match status" value="2"/>
</dbReference>
<dbReference type="GO" id="GO:0016491">
    <property type="term" value="F:oxidoreductase activity"/>
    <property type="evidence" value="ECO:0007669"/>
    <property type="project" value="UniProtKB-KW"/>
</dbReference>
<dbReference type="InterPro" id="IPR036136">
    <property type="entry name" value="Nit/Sulf_reduc_fer-like_dom_sf"/>
</dbReference>
<dbReference type="GO" id="GO:0020037">
    <property type="term" value="F:heme binding"/>
    <property type="evidence" value="ECO:0007669"/>
    <property type="project" value="InterPro"/>
</dbReference>
<evidence type="ECO:0000256" key="2">
    <source>
        <dbReference type="ARBA" id="ARBA00022617"/>
    </source>
</evidence>
<evidence type="ECO:0000256" key="1">
    <source>
        <dbReference type="ARBA" id="ARBA00022485"/>
    </source>
</evidence>
<dbReference type="Gene3D" id="3.30.413.10">
    <property type="entry name" value="Sulfite Reductase Hemoprotein, domain 1"/>
    <property type="match status" value="2"/>
</dbReference>
<dbReference type="EMBL" id="CP048222">
    <property type="protein sequence ID" value="QHT68078.1"/>
    <property type="molecule type" value="Genomic_DNA"/>
</dbReference>
<dbReference type="Gene3D" id="1.20.120.330">
    <property type="entry name" value="Nucleotidyltransferases domain 2"/>
    <property type="match status" value="1"/>
</dbReference>
<evidence type="ECO:0000313" key="9">
    <source>
        <dbReference type="EMBL" id="QHT68078.1"/>
    </source>
</evidence>
<dbReference type="InterPro" id="IPR006067">
    <property type="entry name" value="NO2/SO3_Rdtase_4Fe4S_dom"/>
</dbReference>
<keyword evidence="3" id="KW-0479">Metal-binding</keyword>
<evidence type="ECO:0000256" key="6">
    <source>
        <dbReference type="ARBA" id="ARBA00023014"/>
    </source>
</evidence>
<gene>
    <name evidence="9" type="ORF">GXP67_16240</name>
</gene>
<feature type="domain" description="Nitrite/Sulfite reductase ferredoxin-like" evidence="8">
    <location>
        <begin position="324"/>
        <end position="389"/>
    </location>
</feature>
<dbReference type="InterPro" id="IPR005117">
    <property type="entry name" value="NiRdtase/SiRdtase_haem-b_fer"/>
</dbReference>
<keyword evidence="1" id="KW-0004">4Fe-4S</keyword>
<dbReference type="AlphaFoldDB" id="A0A6C0GJ72"/>
<evidence type="ECO:0000256" key="4">
    <source>
        <dbReference type="ARBA" id="ARBA00023002"/>
    </source>
</evidence>
<feature type="domain" description="Nitrite/sulphite reductase 4Fe-4S" evidence="7">
    <location>
        <begin position="398"/>
        <end position="544"/>
    </location>
</feature>
<evidence type="ECO:0000259" key="7">
    <source>
        <dbReference type="Pfam" id="PF01077"/>
    </source>
</evidence>
<dbReference type="PANTHER" id="PTHR32439">
    <property type="entry name" value="FERREDOXIN--NITRITE REDUCTASE, CHLOROPLASTIC"/>
    <property type="match status" value="1"/>
</dbReference>
<dbReference type="InterPro" id="IPR006066">
    <property type="entry name" value="NO2/SO3_Rdtase_FeS/sirohaem_BS"/>
</dbReference>
<dbReference type="PRINTS" id="PR00397">
    <property type="entry name" value="SIROHAEM"/>
</dbReference>
<dbReference type="SUPFAM" id="SSF56014">
    <property type="entry name" value="Nitrite and sulphite reductase 4Fe-4S domain-like"/>
    <property type="match status" value="2"/>
</dbReference>
<dbReference type="Pfam" id="PF01077">
    <property type="entry name" value="NIR_SIR"/>
    <property type="match status" value="2"/>
</dbReference>
<evidence type="ECO:0000256" key="5">
    <source>
        <dbReference type="ARBA" id="ARBA00023004"/>
    </source>
</evidence>
<name>A0A6C0GJ72_9BACT</name>
<keyword evidence="10" id="KW-1185">Reference proteome</keyword>
<dbReference type="RefSeq" id="WP_162444098.1">
    <property type="nucleotide sequence ID" value="NZ_CP048222.1"/>
</dbReference>
<keyword evidence="2" id="KW-0349">Heme</keyword>
<dbReference type="KEGG" id="rhoz:GXP67_16240"/>
<evidence type="ECO:0000259" key="8">
    <source>
        <dbReference type="Pfam" id="PF03460"/>
    </source>
</evidence>
<dbReference type="Gene3D" id="3.90.480.10">
    <property type="entry name" value="Sulfite Reductase Hemoprotein,Domain 2"/>
    <property type="match status" value="1"/>
</dbReference>